<keyword evidence="1" id="KW-0732">Signal</keyword>
<proteinExistence type="predicted"/>
<comment type="caution">
    <text evidence="3">The sequence shown here is derived from an EMBL/GenBank/DDBJ whole genome shotgun (WGS) entry which is preliminary data.</text>
</comment>
<dbReference type="InterPro" id="IPR018637">
    <property type="entry name" value="DUF2059"/>
</dbReference>
<evidence type="ECO:0000313" key="3">
    <source>
        <dbReference type="EMBL" id="MBV7265749.1"/>
    </source>
</evidence>
<evidence type="ECO:0000259" key="2">
    <source>
        <dbReference type="Pfam" id="PF09832"/>
    </source>
</evidence>
<name>A0ABS6SM80_9SPHN</name>
<keyword evidence="4" id="KW-1185">Reference proteome</keyword>
<evidence type="ECO:0000256" key="1">
    <source>
        <dbReference type="SAM" id="SignalP"/>
    </source>
</evidence>
<reference evidence="3 4" key="1">
    <citation type="submission" date="2021-04" db="EMBL/GenBank/DDBJ databases">
        <authorList>
            <person name="Pira H."/>
            <person name="Risdian C."/>
            <person name="Wink J."/>
        </authorList>
    </citation>
    <scope>NUCLEOTIDE SEQUENCE [LARGE SCALE GENOMIC DNA]</scope>
    <source>
        <strain evidence="3 4">WH131</strain>
    </source>
</reference>
<feature type="domain" description="DUF2059" evidence="2">
    <location>
        <begin position="173"/>
        <end position="204"/>
    </location>
</feature>
<dbReference type="RefSeq" id="WP_218316171.1">
    <property type="nucleotide sequence ID" value="NZ_JAGSPB010000001.1"/>
</dbReference>
<gene>
    <name evidence="3" type="ORF">KCG45_06125</name>
</gene>
<dbReference type="Pfam" id="PF09832">
    <property type="entry name" value="DUF2059"/>
    <property type="match status" value="1"/>
</dbReference>
<protein>
    <submittedName>
        <fullName evidence="3">DUF2059 domain-containing protein</fullName>
    </submittedName>
</protein>
<evidence type="ECO:0000313" key="4">
    <source>
        <dbReference type="Proteomes" id="UP000699975"/>
    </source>
</evidence>
<feature type="signal peptide" evidence="1">
    <location>
        <begin position="1"/>
        <end position="23"/>
    </location>
</feature>
<dbReference type="EMBL" id="JAGSPB010000001">
    <property type="protein sequence ID" value="MBV7265749.1"/>
    <property type="molecule type" value="Genomic_DNA"/>
</dbReference>
<sequence>MKNYLLTAISCLSLAIAAAPAAAQEGNDDAPIFVTEEEEELANFEQEMTDAFAIFGELFAAAPLTPEQQARLPLATEMTAKVFPEGTFAIVMQESMQPMMMGIMGAVTGDPRTELAKLTGVPSDDLEVLEDETAQSALDVLDPQYSARADQMVGLLTGMIGQMFSAMEPAYREALARAFATRFTDAEMTELLAFFETPVGGKFAVESFRVQYDPQMVSVMEEMGPAMVQVMPSIMEGFAAMEAEFPAARVFSDLSEAERLRLSELLGKSTAELEALAPQADTEDADGVGEGVT</sequence>
<dbReference type="Proteomes" id="UP000699975">
    <property type="component" value="Unassembled WGS sequence"/>
</dbReference>
<feature type="chain" id="PRO_5046818730" evidence="1">
    <location>
        <begin position="24"/>
        <end position="293"/>
    </location>
</feature>
<organism evidence="3 4">
    <name type="scientific">Erythrobacter ani</name>
    <dbReference type="NCBI Taxonomy" id="2827235"/>
    <lineage>
        <taxon>Bacteria</taxon>
        <taxon>Pseudomonadati</taxon>
        <taxon>Pseudomonadota</taxon>
        <taxon>Alphaproteobacteria</taxon>
        <taxon>Sphingomonadales</taxon>
        <taxon>Erythrobacteraceae</taxon>
        <taxon>Erythrobacter/Porphyrobacter group</taxon>
        <taxon>Erythrobacter</taxon>
    </lineage>
</organism>
<accession>A0ABS6SM80</accession>